<comment type="similarity">
    <text evidence="1">Belongs to the membrane fusion protein (MFP) (TC 8.A.1) family.</text>
</comment>
<evidence type="ECO:0000256" key="3">
    <source>
        <dbReference type="SAM" id="Coils"/>
    </source>
</evidence>
<dbReference type="OrthoDB" id="9809068at2"/>
<sequence length="503" mass="55000">MRYIVIFLSLLAFSCQSTEDHGHAHDENGGHAADEGNRPSVDYTVWTKSTELFVEFPVLVAGQTSRFAAHFTEMDQHQAVKEGNVTVSLIKGGKGIRHTVEAPSSPGIFTPSLQPKAAGIYTLIFELKTPSYSDRIAIEGIQVFESIEEAQNAEGLASEDGNAITFLKEQAWKMEFQTTQVELKTIYETISTSGKWMVDPNAYQSLVAPASGKVDFLENSLLEGAEVKKGELLMTVSSAGLTTNNLNAEIQKAKAEYDKAKSEYERKESLFEDEIVPKSEWEAVKQRYKIAKTNYETLAKSFRSGGKQILAPMDGYVKSLVVENGSFVEQGEKLLSIAEHKGSLLEVQLSPETNVALDHIQNIWYQPSSNKWSSLKETGGRILTKSREVAPSDPLLSVFASVAEEVNMPEGSFTAAQLAVGSGKESMVIPISALLEDYGQFSVMVQLSGESFERRNIVVGNRNGNEVEVLEGLSAEEVVVSKGAYQVKMASMSGQAPAHGHSH</sequence>
<dbReference type="InterPro" id="IPR058649">
    <property type="entry name" value="CzcB_C"/>
</dbReference>
<dbReference type="AlphaFoldDB" id="E4TRI5"/>
<reference evidence="6 7" key="1">
    <citation type="journal article" date="2011" name="Stand. Genomic Sci.">
        <title>Complete genome sequence of Marivirga tractuosa type strain (H-43).</title>
        <authorList>
            <person name="Pagani I."/>
            <person name="Chertkov O."/>
            <person name="Lapidus A."/>
            <person name="Lucas S."/>
            <person name="Del Rio T.G."/>
            <person name="Tice H."/>
            <person name="Copeland A."/>
            <person name="Cheng J.F."/>
            <person name="Nolan M."/>
            <person name="Saunders E."/>
            <person name="Pitluck S."/>
            <person name="Held B."/>
            <person name="Goodwin L."/>
            <person name="Liolios K."/>
            <person name="Ovchinikova G."/>
            <person name="Ivanova N."/>
            <person name="Mavromatis K."/>
            <person name="Pati A."/>
            <person name="Chen A."/>
            <person name="Palaniappan K."/>
            <person name="Land M."/>
            <person name="Hauser L."/>
            <person name="Jeffries C.D."/>
            <person name="Detter J.C."/>
            <person name="Han C."/>
            <person name="Tapia R."/>
            <person name="Ngatchou-Djao O.D."/>
            <person name="Rohde M."/>
            <person name="Goker M."/>
            <person name="Spring S."/>
            <person name="Sikorski J."/>
            <person name="Woyke T."/>
            <person name="Bristow J."/>
            <person name="Eisen J.A."/>
            <person name="Markowitz V."/>
            <person name="Hugenholtz P."/>
            <person name="Klenk H.P."/>
            <person name="Kyrpides N.C."/>
        </authorList>
    </citation>
    <scope>NUCLEOTIDE SEQUENCE [LARGE SCALE GENOMIC DNA]</scope>
    <source>
        <strain evidence="7">ATCC 23168 / DSM 4126 / NBRC 15989 / NCIMB 1408 / VKM B-1430 / H-43</strain>
    </source>
</reference>
<dbReference type="eggNOG" id="COG0845">
    <property type="taxonomic scope" value="Bacteria"/>
</dbReference>
<evidence type="ECO:0000313" key="7">
    <source>
        <dbReference type="Proteomes" id="UP000008720"/>
    </source>
</evidence>
<feature type="region of interest" description="Disordered" evidence="4">
    <location>
        <begin position="19"/>
        <end position="38"/>
    </location>
</feature>
<proteinExistence type="inferred from homology"/>
<feature type="domain" description="CzcB-like C-terminal circularly permuted SH3-like" evidence="5">
    <location>
        <begin position="439"/>
        <end position="488"/>
    </location>
</feature>
<protein>
    <submittedName>
        <fullName evidence="6">Efflux transporter, RND family, MFP subunit</fullName>
    </submittedName>
</protein>
<dbReference type="EMBL" id="CP002349">
    <property type="protein sequence ID" value="ADR21706.1"/>
    <property type="molecule type" value="Genomic_DNA"/>
</dbReference>
<evidence type="ECO:0000313" key="6">
    <source>
        <dbReference type="EMBL" id="ADR21706.1"/>
    </source>
</evidence>
<dbReference type="GO" id="GO:0016020">
    <property type="term" value="C:membrane"/>
    <property type="evidence" value="ECO:0007669"/>
    <property type="project" value="InterPro"/>
</dbReference>
<accession>E4TRI5</accession>
<feature type="compositionally biased region" description="Basic and acidic residues" evidence="4">
    <location>
        <begin position="19"/>
        <end position="37"/>
    </location>
</feature>
<keyword evidence="2" id="KW-0813">Transport</keyword>
<dbReference type="STRING" id="643867.Ftrac_1718"/>
<name>E4TRI5_MARTH</name>
<evidence type="ECO:0000256" key="4">
    <source>
        <dbReference type="SAM" id="MobiDB-lite"/>
    </source>
</evidence>
<dbReference type="PANTHER" id="PTHR30097">
    <property type="entry name" value="CATION EFFLUX SYSTEM PROTEIN CUSB"/>
    <property type="match status" value="1"/>
</dbReference>
<evidence type="ECO:0000256" key="1">
    <source>
        <dbReference type="ARBA" id="ARBA00009477"/>
    </source>
</evidence>
<evidence type="ECO:0000256" key="2">
    <source>
        <dbReference type="ARBA" id="ARBA00022448"/>
    </source>
</evidence>
<dbReference type="PANTHER" id="PTHR30097:SF4">
    <property type="entry name" value="SLR6042 PROTEIN"/>
    <property type="match status" value="1"/>
</dbReference>
<organism evidence="6 7">
    <name type="scientific">Marivirga tractuosa (strain ATCC 23168 / DSM 4126 / NBRC 15989 / NCIMB 1408 / VKM B-1430 / H-43)</name>
    <name type="common">Microscilla tractuosa</name>
    <name type="synonym">Flexibacter tractuosus</name>
    <dbReference type="NCBI Taxonomy" id="643867"/>
    <lineage>
        <taxon>Bacteria</taxon>
        <taxon>Pseudomonadati</taxon>
        <taxon>Bacteroidota</taxon>
        <taxon>Cytophagia</taxon>
        <taxon>Cytophagales</taxon>
        <taxon>Marivirgaceae</taxon>
        <taxon>Marivirga</taxon>
    </lineage>
</organism>
<evidence type="ECO:0000259" key="5">
    <source>
        <dbReference type="Pfam" id="PF25975"/>
    </source>
</evidence>
<dbReference type="NCBIfam" id="TIGR01730">
    <property type="entry name" value="RND_mfp"/>
    <property type="match status" value="1"/>
</dbReference>
<dbReference type="SUPFAM" id="SSF111369">
    <property type="entry name" value="HlyD-like secretion proteins"/>
    <property type="match status" value="1"/>
</dbReference>
<dbReference type="GO" id="GO:0060003">
    <property type="term" value="P:copper ion export"/>
    <property type="evidence" value="ECO:0007669"/>
    <property type="project" value="TreeGrafter"/>
</dbReference>
<feature type="coiled-coil region" evidence="3">
    <location>
        <begin position="243"/>
        <end position="270"/>
    </location>
</feature>
<dbReference type="GO" id="GO:0022857">
    <property type="term" value="F:transmembrane transporter activity"/>
    <property type="evidence" value="ECO:0007669"/>
    <property type="project" value="InterPro"/>
</dbReference>
<gene>
    <name evidence="6" type="ordered locus">Ftrac_1718</name>
</gene>
<dbReference type="Proteomes" id="UP000008720">
    <property type="component" value="Chromosome"/>
</dbReference>
<dbReference type="Gene3D" id="2.40.420.20">
    <property type="match status" value="1"/>
</dbReference>
<dbReference type="GO" id="GO:0030313">
    <property type="term" value="C:cell envelope"/>
    <property type="evidence" value="ECO:0007669"/>
    <property type="project" value="TreeGrafter"/>
</dbReference>
<dbReference type="InterPro" id="IPR006143">
    <property type="entry name" value="RND_pump_MFP"/>
</dbReference>
<dbReference type="KEGG" id="mtt:Ftrac_1718"/>
<dbReference type="Gene3D" id="1.10.287.470">
    <property type="entry name" value="Helix hairpin bin"/>
    <property type="match status" value="1"/>
</dbReference>
<keyword evidence="3" id="KW-0175">Coiled coil</keyword>
<dbReference type="GO" id="GO:0015679">
    <property type="term" value="P:plasma membrane copper ion transport"/>
    <property type="evidence" value="ECO:0007669"/>
    <property type="project" value="TreeGrafter"/>
</dbReference>
<dbReference type="HOGENOM" id="CLU_041892_0_0_10"/>
<dbReference type="RefSeq" id="WP_013453853.1">
    <property type="nucleotide sequence ID" value="NC_014759.1"/>
</dbReference>
<dbReference type="Gene3D" id="2.40.50.100">
    <property type="match status" value="1"/>
</dbReference>
<keyword evidence="7" id="KW-1185">Reference proteome</keyword>
<dbReference type="PROSITE" id="PS51257">
    <property type="entry name" value="PROKAR_LIPOPROTEIN"/>
    <property type="match status" value="1"/>
</dbReference>
<dbReference type="Pfam" id="PF25975">
    <property type="entry name" value="CzcB_C"/>
    <property type="match status" value="1"/>
</dbReference>
<dbReference type="InterPro" id="IPR051909">
    <property type="entry name" value="MFP_Cation_Efflux"/>
</dbReference>